<feature type="compositionally biased region" description="Basic and acidic residues" evidence="1">
    <location>
        <begin position="151"/>
        <end position="162"/>
    </location>
</feature>
<proteinExistence type="predicted"/>
<evidence type="ECO:0000256" key="1">
    <source>
        <dbReference type="SAM" id="MobiDB-lite"/>
    </source>
</evidence>
<evidence type="ECO:0000313" key="2">
    <source>
        <dbReference type="EMBL" id="SDD65690.1"/>
    </source>
</evidence>
<accession>A0A1G6WIA8</accession>
<reference evidence="2 3" key="1">
    <citation type="submission" date="2016-10" db="EMBL/GenBank/DDBJ databases">
        <authorList>
            <person name="Varghese N."/>
            <person name="Submissions S."/>
        </authorList>
    </citation>
    <scope>NUCLEOTIDE SEQUENCE [LARGE SCALE GENOMIC DNA]</scope>
    <source>
        <strain evidence="2 3">CDM_1</strain>
    </source>
</reference>
<evidence type="ECO:0000313" key="3">
    <source>
        <dbReference type="Proteomes" id="UP000324021"/>
    </source>
</evidence>
<gene>
    <name evidence="2" type="ORF">SAMN05192552_103756</name>
</gene>
<dbReference type="RefSeq" id="WP_149782533.1">
    <property type="nucleotide sequence ID" value="NZ_FMZP01000037.1"/>
</dbReference>
<protein>
    <submittedName>
        <fullName evidence="2">Uncharacterized protein</fullName>
    </submittedName>
</protein>
<organism evidence="2 3">
    <name type="scientific">Natrinema hispanicum</name>
    <dbReference type="NCBI Taxonomy" id="392421"/>
    <lineage>
        <taxon>Archaea</taxon>
        <taxon>Methanobacteriati</taxon>
        <taxon>Methanobacteriota</taxon>
        <taxon>Stenosarchaea group</taxon>
        <taxon>Halobacteria</taxon>
        <taxon>Halobacteriales</taxon>
        <taxon>Natrialbaceae</taxon>
        <taxon>Natrinema</taxon>
    </lineage>
</organism>
<dbReference type="EMBL" id="FMZP01000037">
    <property type="protein sequence ID" value="SDD65690.1"/>
    <property type="molecule type" value="Genomic_DNA"/>
</dbReference>
<dbReference type="AlphaFoldDB" id="A0A1G6WIA8"/>
<feature type="region of interest" description="Disordered" evidence="1">
    <location>
        <begin position="150"/>
        <end position="172"/>
    </location>
</feature>
<dbReference type="Proteomes" id="UP000324021">
    <property type="component" value="Unassembled WGS sequence"/>
</dbReference>
<name>A0A1G6WIA8_9EURY</name>
<sequence>MTFVNDHEAVAKRAEQLECEGAREMRLRAEARAVAGYEPGDIEATDGSEIIIADDDSRGYNFETEDGILLINADNDPRLATDGGCDQSTEPTVEFVFEYTMINGRRRRVMVVPDTGGEAWRIEHERRNSNWRETGREPITEVDLHVQGCPSERDSSELEHQRQSAVPDGGHMNREMFLTDQRHYCDICECPFDSLTTLAGHDCRLQPEGG</sequence>